<proteinExistence type="predicted"/>
<protein>
    <submittedName>
        <fullName evidence="1">Uncharacterized protein</fullName>
    </submittedName>
</protein>
<name>X0U0E3_9ZZZZ</name>
<dbReference type="EMBL" id="BARS01013148">
    <property type="protein sequence ID" value="GAF93882.1"/>
    <property type="molecule type" value="Genomic_DNA"/>
</dbReference>
<dbReference type="AlphaFoldDB" id="X0U0E3"/>
<organism evidence="1">
    <name type="scientific">marine sediment metagenome</name>
    <dbReference type="NCBI Taxonomy" id="412755"/>
    <lineage>
        <taxon>unclassified sequences</taxon>
        <taxon>metagenomes</taxon>
        <taxon>ecological metagenomes</taxon>
    </lineage>
</organism>
<sequence length="59" mass="7493">MNGNAQYYKDSAKWWLQRARLWWQVYRNLFQDQEYLEASRRCMDNAKRHYQWYQEALGQ</sequence>
<evidence type="ECO:0000313" key="1">
    <source>
        <dbReference type="EMBL" id="GAF93882.1"/>
    </source>
</evidence>
<gene>
    <name evidence="1" type="ORF">S01H1_23013</name>
</gene>
<comment type="caution">
    <text evidence="1">The sequence shown here is derived from an EMBL/GenBank/DDBJ whole genome shotgun (WGS) entry which is preliminary data.</text>
</comment>
<reference evidence="1" key="1">
    <citation type="journal article" date="2014" name="Front. Microbiol.">
        <title>High frequency of phylogenetically diverse reductive dehalogenase-homologous genes in deep subseafloor sedimentary metagenomes.</title>
        <authorList>
            <person name="Kawai M."/>
            <person name="Futagami T."/>
            <person name="Toyoda A."/>
            <person name="Takaki Y."/>
            <person name="Nishi S."/>
            <person name="Hori S."/>
            <person name="Arai W."/>
            <person name="Tsubouchi T."/>
            <person name="Morono Y."/>
            <person name="Uchiyama I."/>
            <person name="Ito T."/>
            <person name="Fujiyama A."/>
            <person name="Inagaki F."/>
            <person name="Takami H."/>
        </authorList>
    </citation>
    <scope>NUCLEOTIDE SEQUENCE</scope>
    <source>
        <strain evidence="1">Expedition CK06-06</strain>
    </source>
</reference>
<accession>X0U0E3</accession>